<dbReference type="RefSeq" id="WP_139224420.1">
    <property type="nucleotide sequence ID" value="NZ_BONM01000004.1"/>
</dbReference>
<name>A0A1I0YZH2_9CELL</name>
<sequence>MPALSPHQDPPTHAQRHTVLDEHGDPWTVGRYSVSDYFADRQQVHPFAVDVGRTGDFSDPGTVETRHAHYDRHEQRFVCEWVDKTDSPMREHDQAVHPASADGLRTVGAPADVVARLTRDAARTAPGHYEAATLADLETHLAGQVALPAQVRAHLTRPAMSPAPTAGAPVERDGGATRVAGGDLDAQTRAAWSLAQVCHPRRPAAAGPGRAGGTATPSPPGLSTTRGYEHGGDDGRDVGRD</sequence>
<accession>A0A1I0YZH2</accession>
<feature type="compositionally biased region" description="Basic and acidic residues" evidence="1">
    <location>
        <begin position="227"/>
        <end position="241"/>
    </location>
</feature>
<evidence type="ECO:0000256" key="1">
    <source>
        <dbReference type="SAM" id="MobiDB-lite"/>
    </source>
</evidence>
<keyword evidence="3" id="KW-1185">Reference proteome</keyword>
<protein>
    <submittedName>
        <fullName evidence="2">Uncharacterized protein</fullName>
    </submittedName>
</protein>
<evidence type="ECO:0000313" key="2">
    <source>
        <dbReference type="EMBL" id="SFB17618.1"/>
    </source>
</evidence>
<feature type="region of interest" description="Disordered" evidence="1">
    <location>
        <begin position="198"/>
        <end position="241"/>
    </location>
</feature>
<feature type="compositionally biased region" description="Low complexity" evidence="1">
    <location>
        <begin position="203"/>
        <end position="216"/>
    </location>
</feature>
<feature type="region of interest" description="Disordered" evidence="1">
    <location>
        <begin position="1"/>
        <end position="25"/>
    </location>
</feature>
<dbReference type="AlphaFoldDB" id="A0A1I0YZH2"/>
<dbReference type="Proteomes" id="UP000199012">
    <property type="component" value="Unassembled WGS sequence"/>
</dbReference>
<gene>
    <name evidence="2" type="ORF">SAMN05421867_1095</name>
</gene>
<feature type="region of interest" description="Disordered" evidence="1">
    <location>
        <begin position="159"/>
        <end position="180"/>
    </location>
</feature>
<evidence type="ECO:0000313" key="3">
    <source>
        <dbReference type="Proteomes" id="UP000199012"/>
    </source>
</evidence>
<dbReference type="STRING" id="988821.SAMN05421867_1095"/>
<organism evidence="2 3">
    <name type="scientific">Cellulomonas marina</name>
    <dbReference type="NCBI Taxonomy" id="988821"/>
    <lineage>
        <taxon>Bacteria</taxon>
        <taxon>Bacillati</taxon>
        <taxon>Actinomycetota</taxon>
        <taxon>Actinomycetes</taxon>
        <taxon>Micrococcales</taxon>
        <taxon>Cellulomonadaceae</taxon>
        <taxon>Cellulomonas</taxon>
    </lineage>
</organism>
<proteinExistence type="predicted"/>
<reference evidence="2 3" key="1">
    <citation type="submission" date="2016-10" db="EMBL/GenBank/DDBJ databases">
        <authorList>
            <person name="de Groot N.N."/>
        </authorList>
    </citation>
    <scope>NUCLEOTIDE SEQUENCE [LARGE SCALE GENOMIC DNA]</scope>
    <source>
        <strain evidence="2 3">CGMCC 4.6945</strain>
    </source>
</reference>
<dbReference type="EMBL" id="FOKA01000009">
    <property type="protein sequence ID" value="SFB17618.1"/>
    <property type="molecule type" value="Genomic_DNA"/>
</dbReference>